<dbReference type="GO" id="GO:0001015">
    <property type="term" value="P:snoRNA transcription by RNA polymerase II"/>
    <property type="evidence" value="ECO:0007669"/>
    <property type="project" value="EnsemblFungi"/>
</dbReference>
<keyword evidence="6" id="KW-1185">Reference proteome</keyword>
<dbReference type="Pfam" id="PF13432">
    <property type="entry name" value="TPR_16"/>
    <property type="match status" value="1"/>
</dbReference>
<protein>
    <submittedName>
        <fullName evidence="5">Uncharacterized protein</fullName>
    </submittedName>
</protein>
<dbReference type="SMART" id="SM00028">
    <property type="entry name" value="TPR"/>
    <property type="match status" value="10"/>
</dbReference>
<dbReference type="PROSITE" id="PS50005">
    <property type="entry name" value="TPR"/>
    <property type="match status" value="4"/>
</dbReference>
<feature type="region of interest" description="Disordered" evidence="4">
    <location>
        <begin position="967"/>
        <end position="1095"/>
    </location>
</feature>
<dbReference type="HOGENOM" id="CLU_003008_0_1_1"/>
<dbReference type="RefSeq" id="XP_004182200.1">
    <property type="nucleotide sequence ID" value="XM_004182152.1"/>
</dbReference>
<dbReference type="GO" id="GO:0006368">
    <property type="term" value="P:transcription elongation by RNA polymerase II"/>
    <property type="evidence" value="ECO:0007669"/>
    <property type="project" value="EnsemblFungi"/>
</dbReference>
<sequence>MEQEVQSSYPLLKWPASLDIPLKASEEVVSIDLETDLPDNPSDLKTLLVEEGSAKEHWLTIAAAYCNQGKLSEGIKLAQLALDVFEHEEKATIYTFLTWAHLNLAKQESTTYKMKDEVLSKAEEYLKHAITLDPTWVSNMLATVDLYYERGHYDKALETVDLFIKGIHADDQRNGRVSKPNSMFVLLRAKLLYQKKQYAPSLKLFQELLVINPSLQPDPRIGIGLCFWQLKDHKMAKTSWERCVELDPKNTTASILVLLSDLHDSLTSSKNDDDFVKKYTDVLKDLNNLYSSSKPNPVLLTVLQSYFYLKGDYQKVLDIYNDRIAPMDFLTTPTVLSDSTFWCGRAFYSIGDYRNAFTMFQTSLKYNEDNLLSKFGISQTQIKNNLLEESILSFENIYKTHEGVQELNYILGMLYSGKCLDPKLSKHISTNELNKQTNKAISFLEKYIKLTLSTKNRMVIPRAYLIISQLYETQNQYKLSMEYLLKVMEQIELANGHIPLEILNNIGCFHFINGDYEKANDYFQKANDNCDDDSYQITIDYNIARTTENHDTNKASELYENILNIEPSYLQARMRNLYCKFAYSKVDNMEVIDSQVNELMESNKSELEMRSFFSWYIKNKINNANLDEKEYKQLEDVETNHNRETLTKYDSHDAYSLISLGNLYWTLGVNNKANPEKSKQSFLKGIQLFQKVLQVDPLNIFAAQGLAIIFAQSKRLGPALEILRKVRDSLDNEDVHINLGHCLLEMNDFAKAIESYEYVLKRYESVRNNSSIYNILGHAWYLRGNKEKKLMFFQKALQNSKKALKIENNSSTKSLKKINTFKFNIALLEFQIAETLRKSTPLFRTSEDIKNSLQGLEEALKMLVELKDNSSFKFASKEEIEQRIQLGNTTMKSALERCLKEQEEYENEQSIKIENAKKIQEENLQKIREQKVKEEEEQKEKLARQEEEYKKLQDQAQKYIQERAAATEIDENDIANDELSGEERDDDYDNDSKKRKRKVTPSDKKSSKRSRKNKKKVVDYDDEESDSGANINNDEEDDVTSVAVPRSKKGKRSTLSNEFIDDSDDDIDASVLQGEEEESQISKNEDEDEDEDGLF</sequence>
<evidence type="ECO:0000313" key="5">
    <source>
        <dbReference type="EMBL" id="CCH62681.1"/>
    </source>
</evidence>
<dbReference type="InterPro" id="IPR031101">
    <property type="entry name" value="Ctr9"/>
</dbReference>
<feature type="repeat" description="TPR" evidence="3">
    <location>
        <begin position="337"/>
        <end position="370"/>
    </location>
</feature>
<dbReference type="GO" id="GO:0060260">
    <property type="term" value="P:regulation of transcription initiation by RNA polymerase II"/>
    <property type="evidence" value="ECO:0007669"/>
    <property type="project" value="EnsemblFungi"/>
</dbReference>
<dbReference type="GO" id="GO:0061629">
    <property type="term" value="F:RNA polymerase II-specific DNA-binding transcription factor binding"/>
    <property type="evidence" value="ECO:0007669"/>
    <property type="project" value="EnsemblFungi"/>
</dbReference>
<dbReference type="GO" id="GO:0006353">
    <property type="term" value="P:DNA-templated transcription termination"/>
    <property type="evidence" value="ECO:0007669"/>
    <property type="project" value="EnsemblFungi"/>
</dbReference>
<dbReference type="GO" id="GO:2001209">
    <property type="term" value="P:positive regulation of transcription elongation by RNA polymerase I"/>
    <property type="evidence" value="ECO:0007669"/>
    <property type="project" value="EnsemblFungi"/>
</dbReference>
<dbReference type="Proteomes" id="UP000002866">
    <property type="component" value="Chromosome 9"/>
</dbReference>
<dbReference type="SUPFAM" id="SSF48452">
    <property type="entry name" value="TPR-like"/>
    <property type="match status" value="3"/>
</dbReference>
<dbReference type="OMA" id="EHWLTIA"/>
<dbReference type="GO" id="GO:0031124">
    <property type="term" value="P:mRNA 3'-end processing"/>
    <property type="evidence" value="ECO:0007669"/>
    <property type="project" value="EnsemblFungi"/>
</dbReference>
<keyword evidence="1" id="KW-0677">Repeat</keyword>
<evidence type="ECO:0000256" key="1">
    <source>
        <dbReference type="ARBA" id="ARBA00022737"/>
    </source>
</evidence>
<dbReference type="STRING" id="1071380.I2H8H9"/>
<name>I2H8H9_HENB6</name>
<feature type="repeat" description="TPR" evidence="3">
    <location>
        <begin position="217"/>
        <end position="250"/>
    </location>
</feature>
<dbReference type="GO" id="GO:0045142">
    <property type="term" value="F:triplex DNA binding"/>
    <property type="evidence" value="ECO:0007669"/>
    <property type="project" value="EnsemblFungi"/>
</dbReference>
<dbReference type="GO" id="GO:0016593">
    <property type="term" value="C:Cdc73/Paf1 complex"/>
    <property type="evidence" value="ECO:0007669"/>
    <property type="project" value="EnsemblFungi"/>
</dbReference>
<dbReference type="GO" id="GO:0031126">
    <property type="term" value="P:sno(s)RNA 3'-end processing"/>
    <property type="evidence" value="ECO:0007669"/>
    <property type="project" value="EnsemblFungi"/>
</dbReference>
<dbReference type="GO" id="GO:0000791">
    <property type="term" value="C:euchromatin"/>
    <property type="evidence" value="ECO:0007669"/>
    <property type="project" value="EnsemblFungi"/>
</dbReference>
<evidence type="ECO:0000256" key="3">
    <source>
        <dbReference type="PROSITE-ProRule" id="PRU00339"/>
    </source>
</evidence>
<organism evidence="5 6">
    <name type="scientific">Henningerozyma blattae (strain ATCC 34711 / CBS 6284 / DSM 70876 / NBRC 10599 / NRRL Y-10934 / UCD 77-7)</name>
    <name type="common">Yeast</name>
    <name type="synonym">Tetrapisispora blattae</name>
    <dbReference type="NCBI Taxonomy" id="1071380"/>
    <lineage>
        <taxon>Eukaryota</taxon>
        <taxon>Fungi</taxon>
        <taxon>Dikarya</taxon>
        <taxon>Ascomycota</taxon>
        <taxon>Saccharomycotina</taxon>
        <taxon>Saccharomycetes</taxon>
        <taxon>Saccharomycetales</taxon>
        <taxon>Saccharomycetaceae</taxon>
        <taxon>Henningerozyma</taxon>
    </lineage>
</organism>
<dbReference type="EMBL" id="HE806324">
    <property type="protein sequence ID" value="CCH62681.1"/>
    <property type="molecule type" value="Genomic_DNA"/>
</dbReference>
<evidence type="ECO:0000313" key="6">
    <source>
        <dbReference type="Proteomes" id="UP000002866"/>
    </source>
</evidence>
<dbReference type="InterPro" id="IPR011990">
    <property type="entry name" value="TPR-like_helical_dom_sf"/>
</dbReference>
<dbReference type="PANTHER" id="PTHR14027">
    <property type="entry name" value="RNA POLYMERASE-ASSOCIATED PROTEIN CTR9"/>
    <property type="match status" value="1"/>
</dbReference>
<feature type="compositionally biased region" description="Acidic residues" evidence="4">
    <location>
        <begin position="1059"/>
        <end position="1095"/>
    </location>
</feature>
<dbReference type="GO" id="GO:0003712">
    <property type="term" value="F:transcription coregulator activity"/>
    <property type="evidence" value="ECO:0007669"/>
    <property type="project" value="EnsemblFungi"/>
</dbReference>
<dbReference type="InParanoid" id="I2H8H9"/>
<feature type="repeat" description="TPR" evidence="3">
    <location>
        <begin position="500"/>
        <end position="533"/>
    </location>
</feature>
<dbReference type="Pfam" id="PF13181">
    <property type="entry name" value="TPR_8"/>
    <property type="match status" value="3"/>
</dbReference>
<dbReference type="InterPro" id="IPR019734">
    <property type="entry name" value="TPR_rpt"/>
</dbReference>
<accession>I2H8H9</accession>
<dbReference type="AlphaFoldDB" id="I2H8H9"/>
<dbReference type="FunCoup" id="I2H8H9">
    <property type="interactions" value="1050"/>
</dbReference>
<dbReference type="eggNOG" id="KOG2002">
    <property type="taxonomic scope" value="Eukaryota"/>
</dbReference>
<evidence type="ECO:0000256" key="2">
    <source>
        <dbReference type="ARBA" id="ARBA00022803"/>
    </source>
</evidence>
<evidence type="ECO:0000256" key="4">
    <source>
        <dbReference type="SAM" id="MobiDB-lite"/>
    </source>
</evidence>
<reference evidence="5 6" key="1">
    <citation type="journal article" date="2011" name="Proc. Natl. Acad. Sci. U.S.A.">
        <title>Evolutionary erosion of yeast sex chromosomes by mating-type switching accidents.</title>
        <authorList>
            <person name="Gordon J.L."/>
            <person name="Armisen D."/>
            <person name="Proux-Wera E."/>
            <person name="Oheigeartaigh S.S."/>
            <person name="Byrne K.P."/>
            <person name="Wolfe K.H."/>
        </authorList>
    </citation>
    <scope>NUCLEOTIDE SEQUENCE [LARGE SCALE GENOMIC DNA]</scope>
    <source>
        <strain evidence="6">ATCC 34711 / CBS 6284 / DSM 70876 / NBRC 10599 / NRRL Y-10934 / UCD 77-7</strain>
    </source>
</reference>
<dbReference type="GeneID" id="14497886"/>
<dbReference type="OrthoDB" id="343875at2759"/>
<dbReference type="KEGG" id="tbl:TBLA_0I00160"/>
<dbReference type="GO" id="GO:0090262">
    <property type="term" value="P:regulation of transcription-coupled nucleotide-excision repair"/>
    <property type="evidence" value="ECO:0007669"/>
    <property type="project" value="EnsemblFungi"/>
</dbReference>
<feature type="repeat" description="TPR" evidence="3">
    <location>
        <begin position="733"/>
        <end position="766"/>
    </location>
</feature>
<dbReference type="GO" id="GO:0006362">
    <property type="term" value="P:transcription elongation by RNA polymerase I"/>
    <property type="evidence" value="ECO:0007669"/>
    <property type="project" value="EnsemblFungi"/>
</dbReference>
<dbReference type="GO" id="GO:1901525">
    <property type="term" value="P:negative regulation of mitophagy"/>
    <property type="evidence" value="ECO:0007669"/>
    <property type="project" value="EnsemblFungi"/>
</dbReference>
<dbReference type="PANTHER" id="PTHR14027:SF2">
    <property type="entry name" value="RNA POLYMERASE-ASSOCIATED PROTEIN CTR9 HOMOLOG"/>
    <property type="match status" value="1"/>
</dbReference>
<gene>
    <name evidence="5" type="primary">TBLA0I00160</name>
    <name evidence="5" type="ORF">TBLA_0I00160</name>
</gene>
<feature type="compositionally biased region" description="Acidic residues" evidence="4">
    <location>
        <begin position="968"/>
        <end position="989"/>
    </location>
</feature>
<dbReference type="GO" id="GO:1990269">
    <property type="term" value="F:RNA polymerase II C-terminal domain phosphoserine binding"/>
    <property type="evidence" value="ECO:0007669"/>
    <property type="project" value="EnsemblFungi"/>
</dbReference>
<proteinExistence type="predicted"/>
<dbReference type="GO" id="GO:0000082">
    <property type="term" value="P:G1/S transition of mitotic cell cycle"/>
    <property type="evidence" value="ECO:0007669"/>
    <property type="project" value="EnsemblFungi"/>
</dbReference>
<dbReference type="Gene3D" id="1.25.40.10">
    <property type="entry name" value="Tetratricopeptide repeat domain"/>
    <property type="match status" value="4"/>
</dbReference>
<feature type="compositionally biased region" description="Basic residues" evidence="4">
    <location>
        <begin position="1006"/>
        <end position="1015"/>
    </location>
</feature>
<keyword evidence="2 3" id="KW-0802">TPR repeat</keyword>